<organism evidence="1 2">
    <name type="scientific">Flavobacterium chuncheonense</name>
    <dbReference type="NCBI Taxonomy" id="2026653"/>
    <lineage>
        <taxon>Bacteria</taxon>
        <taxon>Pseudomonadati</taxon>
        <taxon>Bacteroidota</taxon>
        <taxon>Flavobacteriia</taxon>
        <taxon>Flavobacteriales</taxon>
        <taxon>Flavobacteriaceae</taxon>
        <taxon>Flavobacterium</taxon>
    </lineage>
</organism>
<name>A0ABW5YL13_9FLAO</name>
<protein>
    <recommendedName>
        <fullName evidence="3">Tetratricopeptide repeat protein</fullName>
    </recommendedName>
</protein>
<evidence type="ECO:0008006" key="3">
    <source>
        <dbReference type="Google" id="ProtNLM"/>
    </source>
</evidence>
<gene>
    <name evidence="1" type="ORF">ACFS5J_06910</name>
</gene>
<sequence>MNSTELTYLLNKPEALNQQQTSALEMVLLQYPFLQSARALLLKGLYNQSSFRYNYELKKTAAHTTDRAVLFDFITSEKFATLQKSTVAEQEKTINNIPVKEGLTIEIITPLQKNALKSEIKDSVDALEIEQTIPEISEIQEALVEKEFEDIIVSEEPEEVLNPIEEALEIGKPLDFNQAEKHSFQEWLQLTQFKPIERQDEEITPQIDEEKSKKLELIDKFIEANPKIPAIKEAVKTPVNVSKSVEEPTHLMTETLAKVFLEQKKYQRAIQAYEILILKYPEKSTFFADRIKNIKDLQQNNNN</sequence>
<dbReference type="EMBL" id="JBHUPC010000012">
    <property type="protein sequence ID" value="MFD2891738.1"/>
    <property type="molecule type" value="Genomic_DNA"/>
</dbReference>
<proteinExistence type="predicted"/>
<evidence type="ECO:0000313" key="1">
    <source>
        <dbReference type="EMBL" id="MFD2891738.1"/>
    </source>
</evidence>
<accession>A0ABW5YL13</accession>
<dbReference type="Proteomes" id="UP001597534">
    <property type="component" value="Unassembled WGS sequence"/>
</dbReference>
<dbReference type="RefSeq" id="WP_379811346.1">
    <property type="nucleotide sequence ID" value="NZ_JBHUPC010000012.1"/>
</dbReference>
<keyword evidence="2" id="KW-1185">Reference proteome</keyword>
<comment type="caution">
    <text evidence="1">The sequence shown here is derived from an EMBL/GenBank/DDBJ whole genome shotgun (WGS) entry which is preliminary data.</text>
</comment>
<reference evidence="2" key="1">
    <citation type="journal article" date="2019" name="Int. J. Syst. Evol. Microbiol.">
        <title>The Global Catalogue of Microorganisms (GCM) 10K type strain sequencing project: providing services to taxonomists for standard genome sequencing and annotation.</title>
        <authorList>
            <consortium name="The Broad Institute Genomics Platform"/>
            <consortium name="The Broad Institute Genome Sequencing Center for Infectious Disease"/>
            <person name="Wu L."/>
            <person name="Ma J."/>
        </authorList>
    </citation>
    <scope>NUCLEOTIDE SEQUENCE [LARGE SCALE GENOMIC DNA]</scope>
    <source>
        <strain evidence="2">KCTC 22671</strain>
    </source>
</reference>
<evidence type="ECO:0000313" key="2">
    <source>
        <dbReference type="Proteomes" id="UP001597534"/>
    </source>
</evidence>